<dbReference type="PANTHER" id="PTHR23349">
    <property type="entry name" value="BASIC HELIX-LOOP-HELIX TRANSCRIPTION FACTOR, TWIST"/>
    <property type="match status" value="1"/>
</dbReference>
<dbReference type="PaxDb" id="6945-B7Q838"/>
<dbReference type="Gene3D" id="4.10.280.10">
    <property type="entry name" value="Helix-loop-helix DNA-binding domain"/>
    <property type="match status" value="1"/>
</dbReference>
<dbReference type="VEuPathDB" id="VectorBase:ISCI011469"/>
<dbReference type="SUPFAM" id="SSF47459">
    <property type="entry name" value="HLH, helix-loop-helix DNA-binding domain"/>
    <property type="match status" value="1"/>
</dbReference>
<name>B7Q838_IXOSC</name>
<protein>
    <submittedName>
        <fullName evidence="2 3">N-twist protein, putative</fullName>
    </submittedName>
</protein>
<organism>
    <name type="scientific">Ixodes scapularis</name>
    <name type="common">Black-legged tick</name>
    <name type="synonym">Deer tick</name>
    <dbReference type="NCBI Taxonomy" id="6945"/>
    <lineage>
        <taxon>Eukaryota</taxon>
        <taxon>Metazoa</taxon>
        <taxon>Ecdysozoa</taxon>
        <taxon>Arthropoda</taxon>
        <taxon>Chelicerata</taxon>
        <taxon>Arachnida</taxon>
        <taxon>Acari</taxon>
        <taxon>Parasitiformes</taxon>
        <taxon>Ixodida</taxon>
        <taxon>Ixodoidea</taxon>
        <taxon>Ixodidae</taxon>
        <taxon>Ixodinae</taxon>
        <taxon>Ixodes</taxon>
    </lineage>
</organism>
<dbReference type="InParanoid" id="B7Q838"/>
<feature type="domain" description="BHLH" evidence="1">
    <location>
        <begin position="141"/>
        <end position="175"/>
    </location>
</feature>
<dbReference type="STRING" id="6945.B7Q838"/>
<accession>B7Q838</accession>
<dbReference type="InterPro" id="IPR011598">
    <property type="entry name" value="bHLH_dom"/>
</dbReference>
<proteinExistence type="predicted"/>
<dbReference type="VEuPathDB" id="VectorBase:ISCP_000337"/>
<dbReference type="PROSITE" id="PS50888">
    <property type="entry name" value="BHLH"/>
    <property type="match status" value="1"/>
</dbReference>
<dbReference type="Proteomes" id="UP000001555">
    <property type="component" value="Unassembled WGS sequence"/>
</dbReference>
<dbReference type="HOGENOM" id="CLU_1534256_0_0_1"/>
<dbReference type="EMBL" id="DS880190">
    <property type="protein sequence ID" value="EEC15010.1"/>
    <property type="molecule type" value="Genomic_DNA"/>
</dbReference>
<dbReference type="InterPro" id="IPR050283">
    <property type="entry name" value="E-box_TF_Regulators"/>
</dbReference>
<keyword evidence="4" id="KW-1185">Reference proteome</keyword>
<dbReference type="EnsemblMetazoa" id="ISCW011469-RA">
    <property type="protein sequence ID" value="ISCW011469-PA"/>
    <property type="gene ID" value="ISCW011469"/>
</dbReference>
<evidence type="ECO:0000313" key="4">
    <source>
        <dbReference type="Proteomes" id="UP000001555"/>
    </source>
</evidence>
<dbReference type="GO" id="GO:0046983">
    <property type="term" value="F:protein dimerization activity"/>
    <property type="evidence" value="ECO:0007669"/>
    <property type="project" value="InterPro"/>
</dbReference>
<dbReference type="InterPro" id="IPR036638">
    <property type="entry name" value="HLH_DNA-bd_sf"/>
</dbReference>
<evidence type="ECO:0000313" key="2">
    <source>
        <dbReference type="EMBL" id="EEC15010.1"/>
    </source>
</evidence>
<dbReference type="VEuPathDB" id="VectorBase:ISCW011469"/>
<gene>
    <name evidence="3" type="primary">8037302</name>
    <name evidence="2" type="ORF">IscW_ISCW011469</name>
</gene>
<dbReference type="AlphaFoldDB" id="B7Q838"/>
<evidence type="ECO:0000259" key="1">
    <source>
        <dbReference type="PROSITE" id="PS50888"/>
    </source>
</evidence>
<sequence>MASARLHNGPAPFAPDGGPAFLDLSAHVEHHIAYHDFRLSELRAAGGPAAGFAPLPSYLDAGADAFSPLAAWEGFAPTYHAPFELGPFGPAGSGRLPAMTVQRGSQGSQGCKGSAAEQNGLCAVATPAAKGKPRRRVATVAQRRAANIRERRRMFNLNSAFDKLRKKVSALTWLS</sequence>
<dbReference type="KEGG" id="isc:8037302"/>
<reference evidence="3" key="2">
    <citation type="submission" date="2020-05" db="UniProtKB">
        <authorList>
            <consortium name="EnsemblMetazoa"/>
        </authorList>
    </citation>
    <scope>IDENTIFICATION</scope>
    <source>
        <strain evidence="3">wikel</strain>
    </source>
</reference>
<dbReference type="PANTHER" id="PTHR23349:SF63">
    <property type="entry name" value="FER3-LIKE PROTEIN"/>
    <property type="match status" value="1"/>
</dbReference>
<dbReference type="OrthoDB" id="6375462at2759"/>
<dbReference type="Pfam" id="PF00010">
    <property type="entry name" value="HLH"/>
    <property type="match status" value="1"/>
</dbReference>
<reference evidence="2 4" key="1">
    <citation type="submission" date="2008-03" db="EMBL/GenBank/DDBJ databases">
        <title>Annotation of Ixodes scapularis.</title>
        <authorList>
            <consortium name="Ixodes scapularis Genome Project Consortium"/>
            <person name="Caler E."/>
            <person name="Hannick L.I."/>
            <person name="Bidwell S."/>
            <person name="Joardar V."/>
            <person name="Thiagarajan M."/>
            <person name="Amedeo P."/>
            <person name="Galinsky K.J."/>
            <person name="Schobel S."/>
            <person name="Inman J."/>
            <person name="Hostetler J."/>
            <person name="Miller J."/>
            <person name="Hammond M."/>
            <person name="Megy K."/>
            <person name="Lawson D."/>
            <person name="Kodira C."/>
            <person name="Sutton G."/>
            <person name="Meyer J."/>
            <person name="Hill C.A."/>
            <person name="Birren B."/>
            <person name="Nene V."/>
            <person name="Collins F."/>
            <person name="Alarcon-Chaidez F."/>
            <person name="Wikel S."/>
            <person name="Strausberg R."/>
        </authorList>
    </citation>
    <scope>NUCLEOTIDE SEQUENCE [LARGE SCALE GENOMIC DNA]</scope>
    <source>
        <strain evidence="4">Wikel</strain>
        <strain evidence="2">Wikel colony</strain>
    </source>
</reference>
<evidence type="ECO:0000313" key="3">
    <source>
        <dbReference type="EnsemblMetazoa" id="ISCW011469-PA"/>
    </source>
</evidence>
<dbReference type="EMBL" id="ABJB010138711">
    <property type="status" value="NOT_ANNOTATED_CDS"/>
    <property type="molecule type" value="Genomic_DNA"/>
</dbReference>